<dbReference type="EMBL" id="CZBX01000002">
    <property type="protein sequence ID" value="CUQ82608.1"/>
    <property type="molecule type" value="Genomic_DNA"/>
</dbReference>
<dbReference type="PROSITE" id="PS50846">
    <property type="entry name" value="HMA_2"/>
    <property type="match status" value="1"/>
</dbReference>
<proteinExistence type="predicted"/>
<evidence type="ECO:0000313" key="5">
    <source>
        <dbReference type="Proteomes" id="UP000078383"/>
    </source>
</evidence>
<dbReference type="Pfam" id="PF00403">
    <property type="entry name" value="HMA"/>
    <property type="match status" value="1"/>
</dbReference>
<dbReference type="OrthoDB" id="9813965at2"/>
<dbReference type="FunFam" id="3.30.70.100:FF:000005">
    <property type="entry name" value="Copper-exporting P-type ATPase A"/>
    <property type="match status" value="1"/>
</dbReference>
<organism evidence="4 5">
    <name type="scientific">[Ruminococcus] torques</name>
    <dbReference type="NCBI Taxonomy" id="33039"/>
    <lineage>
        <taxon>Bacteria</taxon>
        <taxon>Bacillati</taxon>
        <taxon>Bacillota</taxon>
        <taxon>Clostridia</taxon>
        <taxon>Lachnospirales</taxon>
        <taxon>Lachnospiraceae</taxon>
        <taxon>Mediterraneibacter</taxon>
    </lineage>
</organism>
<gene>
    <name evidence="4" type="primary">copZ</name>
    <name evidence="4" type="ORF">ERS852502_00554</name>
</gene>
<dbReference type="RefSeq" id="WP_055163071.1">
    <property type="nucleotide sequence ID" value="NZ_CACRUQ010000005.1"/>
</dbReference>
<dbReference type="PROSITE" id="PS01047">
    <property type="entry name" value="HMA_1"/>
    <property type="match status" value="1"/>
</dbReference>
<accession>A0A174ZEC5</accession>
<dbReference type="InterPro" id="IPR036163">
    <property type="entry name" value="HMA_dom_sf"/>
</dbReference>
<keyword evidence="1" id="KW-0479">Metal-binding</keyword>
<sequence>MADIIIILIVIILLGLALKGSIKHFKGEGPCCGGGSGSNKKAKTKFLDGPVIGRKTLKISGMHCEHCANTVTNALNGLDGITAKVNLKDNSAEVSYDREIDLTDLKNAVKKAGYEVTSIS</sequence>
<dbReference type="AlphaFoldDB" id="A0A174ZEC5"/>
<dbReference type="GO" id="GO:0046872">
    <property type="term" value="F:metal ion binding"/>
    <property type="evidence" value="ECO:0007669"/>
    <property type="project" value="UniProtKB-KW"/>
</dbReference>
<keyword evidence="2" id="KW-0186">Copper</keyword>
<dbReference type="SUPFAM" id="SSF55008">
    <property type="entry name" value="HMA, heavy metal-associated domain"/>
    <property type="match status" value="1"/>
</dbReference>
<protein>
    <submittedName>
        <fullName evidence="4">Copper chaperone CopZ</fullName>
    </submittedName>
</protein>
<dbReference type="InterPro" id="IPR017969">
    <property type="entry name" value="Heavy-metal-associated_CS"/>
</dbReference>
<dbReference type="CDD" id="cd00371">
    <property type="entry name" value="HMA"/>
    <property type="match status" value="1"/>
</dbReference>
<name>A0A174ZEC5_9FIRM</name>
<evidence type="ECO:0000313" key="4">
    <source>
        <dbReference type="EMBL" id="CUQ82608.1"/>
    </source>
</evidence>
<feature type="domain" description="HMA" evidence="3">
    <location>
        <begin position="53"/>
        <end position="117"/>
    </location>
</feature>
<dbReference type="Gene3D" id="3.30.70.100">
    <property type="match status" value="1"/>
</dbReference>
<evidence type="ECO:0000256" key="2">
    <source>
        <dbReference type="ARBA" id="ARBA00023008"/>
    </source>
</evidence>
<evidence type="ECO:0000256" key="1">
    <source>
        <dbReference type="ARBA" id="ARBA00022723"/>
    </source>
</evidence>
<reference evidence="4 5" key="1">
    <citation type="submission" date="2015-09" db="EMBL/GenBank/DDBJ databases">
        <authorList>
            <consortium name="Pathogen Informatics"/>
        </authorList>
    </citation>
    <scope>NUCLEOTIDE SEQUENCE [LARGE SCALE GENOMIC DNA]</scope>
    <source>
        <strain evidence="4 5">2789STDY5834889</strain>
    </source>
</reference>
<dbReference type="Proteomes" id="UP000078383">
    <property type="component" value="Unassembled WGS sequence"/>
</dbReference>
<evidence type="ECO:0000259" key="3">
    <source>
        <dbReference type="PROSITE" id="PS50846"/>
    </source>
</evidence>
<dbReference type="InterPro" id="IPR006121">
    <property type="entry name" value="HMA_dom"/>
</dbReference>